<dbReference type="RefSeq" id="WP_209891153.1">
    <property type="nucleotide sequence ID" value="NZ_JAGGMR010000001.1"/>
</dbReference>
<dbReference type="EMBL" id="JAGGMR010000001">
    <property type="protein sequence ID" value="MBP2190682.1"/>
    <property type="molecule type" value="Genomic_DNA"/>
</dbReference>
<accession>A0ABS4QG75</accession>
<comment type="caution">
    <text evidence="2">The sequence shown here is derived from an EMBL/GenBank/DDBJ whole genome shotgun (WGS) entry which is preliminary data.</text>
</comment>
<evidence type="ECO:0000313" key="2">
    <source>
        <dbReference type="EMBL" id="MBP2190682.1"/>
    </source>
</evidence>
<gene>
    <name evidence="2" type="ORF">BJ987_003583</name>
</gene>
<dbReference type="Proteomes" id="UP001519325">
    <property type="component" value="Unassembled WGS sequence"/>
</dbReference>
<name>A0ABS4QG75_9NOCA</name>
<proteinExistence type="predicted"/>
<evidence type="ECO:0000313" key="3">
    <source>
        <dbReference type="Proteomes" id="UP001519325"/>
    </source>
</evidence>
<keyword evidence="3" id="KW-1185">Reference proteome</keyword>
<protein>
    <submittedName>
        <fullName evidence="2">Uncharacterized protein</fullName>
    </submittedName>
</protein>
<feature type="region of interest" description="Disordered" evidence="1">
    <location>
        <begin position="1"/>
        <end position="34"/>
    </location>
</feature>
<evidence type="ECO:0000256" key="1">
    <source>
        <dbReference type="SAM" id="MobiDB-lite"/>
    </source>
</evidence>
<organism evidence="2 3">
    <name type="scientific">Nocardia goodfellowii</name>
    <dbReference type="NCBI Taxonomy" id="882446"/>
    <lineage>
        <taxon>Bacteria</taxon>
        <taxon>Bacillati</taxon>
        <taxon>Actinomycetota</taxon>
        <taxon>Actinomycetes</taxon>
        <taxon>Mycobacteriales</taxon>
        <taxon>Nocardiaceae</taxon>
        <taxon>Nocardia</taxon>
    </lineage>
</organism>
<reference evidence="2 3" key="1">
    <citation type="submission" date="2021-03" db="EMBL/GenBank/DDBJ databases">
        <title>Sequencing the genomes of 1000 actinobacteria strains.</title>
        <authorList>
            <person name="Klenk H.-P."/>
        </authorList>
    </citation>
    <scope>NUCLEOTIDE SEQUENCE [LARGE SCALE GENOMIC DNA]</scope>
    <source>
        <strain evidence="2 3">DSM 45516</strain>
    </source>
</reference>
<sequence>MPDLILPAETGPDSRLESTNAIGPLANNRPTPTISSPPMAIMTANAAPVFVGGCSIPLVMTLPPTPQTARPVWLGSRPARAADLRPVDLWRMRASRRPAASIGFIRSDLSHLPRYIDETELWRLAADFGYQLLDIVTVAGGGTSSMMRLHHVIRNMALIDGIFVTAVLTVSLSHIRGDSSPILGWCDDVVTADDDTTYSRTHEGAAGHDL</sequence>